<dbReference type="Proteomes" id="UP000283128">
    <property type="component" value="Unassembled WGS sequence"/>
</dbReference>
<keyword evidence="3" id="KW-1185">Reference proteome</keyword>
<comment type="caution">
    <text evidence="2">The sequence shown here is derived from an EMBL/GenBank/DDBJ whole genome shotgun (WGS) entry which is preliminary data.</text>
</comment>
<proteinExistence type="predicted"/>
<dbReference type="EMBL" id="RZYA01000014">
    <property type="protein sequence ID" value="RVU20955.1"/>
    <property type="molecule type" value="Genomic_DNA"/>
</dbReference>
<dbReference type="PANTHER" id="PTHR40254">
    <property type="entry name" value="BLR0577 PROTEIN"/>
    <property type="match status" value="1"/>
</dbReference>
<gene>
    <name evidence="2" type="ORF">EOT10_26905</name>
</gene>
<sequence length="611" mass="66184">MMTNSRGGCLPCTLGVIGTGPRGISVLEAMAARLAHSDPDQPLRIYAIDDTEVGAGRVWRTDQDDWYTMNTVAGQITMYSGVPDGGPWRPGAGPALDEWACATEGEADLGPDDYAGRQTYGRYLKSVFATIRESLPPHVELIALNRRVIALERRPVGGWLVELDQMPFLVAADQVLLATGHPVNTPDPFEQRMLDFAGARDGVHYLHGDSAADMPLGTDTIPAGTTVAVKGLGLSFYDVMLALTTGRGGEFKRGTDGTLTYLPSGQEPKIVAGSRSSLPIPARGVNQKAPDHTYAPVFLTRETILGAQQEQQRDHGHGQLSFNRHVLPLILKELDLVYQETHRDSGGQEPLPPLDLDALARPFTGEAFASPATFHERLLEVMRDDLQQAYLGNARGPLKAALDVLRDTRAVVRLAVDYGGLLPASHHDEFVREFLPGNALLSAGPPVERVEQLVALIEEGTVEIAGPDTRFDICETSGRFTVSSPRVTDSLSQARVLIDARVPTPDLRRDTSRLTRSLLASGVISEYRRTGPLGDSHPTGGLNITRSPFHVIDAEGAFHDDLYALGIPTEHTRWFTQVGSGKPGLNTLFRQDAAAIAEAMLDHADILEKTA</sequence>
<dbReference type="InterPro" id="IPR052189">
    <property type="entry name" value="L-asp_N-monooxygenase_NS-form"/>
</dbReference>
<evidence type="ECO:0000259" key="1">
    <source>
        <dbReference type="Pfam" id="PF13454"/>
    </source>
</evidence>
<evidence type="ECO:0000313" key="2">
    <source>
        <dbReference type="EMBL" id="RVU20955.1"/>
    </source>
</evidence>
<accession>A0A3S2YWH6</accession>
<dbReference type="AlphaFoldDB" id="A0A3S2YWH6"/>
<dbReference type="SUPFAM" id="SSF51905">
    <property type="entry name" value="FAD/NAD(P)-binding domain"/>
    <property type="match status" value="1"/>
</dbReference>
<organism evidence="2 3">
    <name type="scientific">Streptomyces antnestii</name>
    <dbReference type="NCBI Taxonomy" id="2494256"/>
    <lineage>
        <taxon>Bacteria</taxon>
        <taxon>Bacillati</taxon>
        <taxon>Actinomycetota</taxon>
        <taxon>Actinomycetes</taxon>
        <taxon>Kitasatosporales</taxon>
        <taxon>Streptomycetaceae</taxon>
        <taxon>Streptomyces</taxon>
    </lineage>
</organism>
<feature type="domain" description="FAD-dependent urate hydroxylase HpyO/Asp monooxygenase CreE-like FAD/NAD(P)-binding" evidence="1">
    <location>
        <begin position="16"/>
        <end position="181"/>
    </location>
</feature>
<protein>
    <submittedName>
        <fullName evidence="2">FAD/NAD(P)-binding protein</fullName>
    </submittedName>
</protein>
<dbReference type="InterPro" id="IPR036188">
    <property type="entry name" value="FAD/NAD-bd_sf"/>
</dbReference>
<dbReference type="OrthoDB" id="3653265at2"/>
<name>A0A3S2YWH6_9ACTN</name>
<dbReference type="PANTHER" id="PTHR40254:SF1">
    <property type="entry name" value="BLR0577 PROTEIN"/>
    <property type="match status" value="1"/>
</dbReference>
<dbReference type="Pfam" id="PF13454">
    <property type="entry name" value="NAD_binding_9"/>
    <property type="match status" value="1"/>
</dbReference>
<reference evidence="2 3" key="1">
    <citation type="submission" date="2019-01" db="EMBL/GenBank/DDBJ databases">
        <title>Genome sequences of Streptomyces and Rhizobium isolates collected from root and soil.</title>
        <authorList>
            <person name="Chhettri S."/>
            <person name="Sevigny J.L."/>
            <person name="Sen A."/>
            <person name="Ennis N."/>
            <person name="Tisa L."/>
        </authorList>
    </citation>
    <scope>NUCLEOTIDE SEQUENCE [LARGE SCALE GENOMIC DNA]</scope>
    <source>
        <strain evidence="2 3">San01</strain>
    </source>
</reference>
<evidence type="ECO:0000313" key="3">
    <source>
        <dbReference type="Proteomes" id="UP000283128"/>
    </source>
</evidence>
<dbReference type="InterPro" id="IPR038732">
    <property type="entry name" value="HpyO/CreE_NAD-binding"/>
</dbReference>